<dbReference type="AlphaFoldDB" id="A0A2N7LG32"/>
<proteinExistence type="predicted"/>
<comment type="caution">
    <text evidence="1">The sequence shown here is derived from an EMBL/GenBank/DDBJ whole genome shotgun (WGS) entry which is preliminary data.</text>
</comment>
<organism evidence="1 2">
    <name type="scientific">Enterovibrio norvegicus</name>
    <dbReference type="NCBI Taxonomy" id="188144"/>
    <lineage>
        <taxon>Bacteria</taxon>
        <taxon>Pseudomonadati</taxon>
        <taxon>Pseudomonadota</taxon>
        <taxon>Gammaproteobacteria</taxon>
        <taxon>Vibrionales</taxon>
        <taxon>Vibrionaceae</taxon>
        <taxon>Enterovibrio</taxon>
    </lineage>
</organism>
<sequence length="223" mass="25672">MNSKELVDELRVKYHSPNNKHLSESLGLSYSTVQKWSNEPRNLTVKQVVSVIEKVSQQSVFDAHSYSIKPIVEYYPIEVAESKQGAHWELFDSDVSGNKRQEDIKDYLRDCYGVYVFYDSRGEALYIGKAKAQSLWDEMKSAFNRDRQTQKIKLVSHPYTGTGFKPAFESPRKIEKTNLQLADMASYFSAYEVEGDMINNVEALLVRVFANSILNVKMEKFVE</sequence>
<protein>
    <submittedName>
        <fullName evidence="1">Uncharacterized protein</fullName>
    </submittedName>
</protein>
<dbReference type="Proteomes" id="UP000235387">
    <property type="component" value="Unassembled WGS sequence"/>
</dbReference>
<evidence type="ECO:0000313" key="2">
    <source>
        <dbReference type="Proteomes" id="UP000235387"/>
    </source>
</evidence>
<dbReference type="RefSeq" id="WP_102390172.1">
    <property type="nucleotide sequence ID" value="NZ_MDAL01000007.1"/>
</dbReference>
<reference evidence="2" key="1">
    <citation type="submission" date="2016-07" db="EMBL/GenBank/DDBJ databases">
        <title>Nontailed viruses are major unrecognized killers of bacteria in the ocean.</title>
        <authorList>
            <person name="Kauffman K."/>
            <person name="Hussain F."/>
            <person name="Yang J."/>
            <person name="Arevalo P."/>
            <person name="Brown J."/>
            <person name="Cutler M."/>
            <person name="Kelly L."/>
            <person name="Polz M.F."/>
        </authorList>
    </citation>
    <scope>NUCLEOTIDE SEQUENCE [LARGE SCALE GENOMIC DNA]</scope>
    <source>
        <strain evidence="2">10N.261.45.A10</strain>
    </source>
</reference>
<evidence type="ECO:0000313" key="1">
    <source>
        <dbReference type="EMBL" id="PMN94492.1"/>
    </source>
</evidence>
<dbReference type="InterPro" id="IPR035901">
    <property type="entry name" value="GIY-YIG_endonuc_sf"/>
</dbReference>
<dbReference type="EMBL" id="MDAL01000007">
    <property type="protein sequence ID" value="PMN94492.1"/>
    <property type="molecule type" value="Genomic_DNA"/>
</dbReference>
<name>A0A2N7LG32_9GAMM</name>
<gene>
    <name evidence="1" type="ORF">BCT23_09965</name>
</gene>
<dbReference type="Gene3D" id="3.40.1440.10">
    <property type="entry name" value="GIY-YIG endonuclease"/>
    <property type="match status" value="1"/>
</dbReference>
<accession>A0A2N7LG32</accession>